<dbReference type="InterPro" id="IPR002542">
    <property type="entry name" value="T20D4.11-like_dom"/>
</dbReference>
<dbReference type="CDD" id="cd00112">
    <property type="entry name" value="LDLa"/>
    <property type="match status" value="1"/>
</dbReference>
<feature type="compositionally biased region" description="Polar residues" evidence="3">
    <location>
        <begin position="1428"/>
        <end position="1437"/>
    </location>
</feature>
<dbReference type="PANTHER" id="PTHR37431:SF5">
    <property type="entry name" value="PROTEIN CBG06905"/>
    <property type="match status" value="1"/>
</dbReference>
<name>F1KQZ9_ASCSU</name>
<keyword evidence="1 2" id="KW-1015">Disulfide bond</keyword>
<dbReference type="Gene3D" id="4.10.400.10">
    <property type="entry name" value="Low-density Lipoprotein Receptor"/>
    <property type="match status" value="1"/>
</dbReference>
<dbReference type="PANTHER" id="PTHR37431">
    <property type="entry name" value="PROTEIN CBG06927"/>
    <property type="match status" value="1"/>
</dbReference>
<feature type="signal peptide" evidence="4">
    <location>
        <begin position="1"/>
        <end position="20"/>
    </location>
</feature>
<proteinExistence type="evidence at transcript level"/>
<dbReference type="InterPro" id="IPR002172">
    <property type="entry name" value="LDrepeatLR_classA_rpt"/>
</dbReference>
<comment type="caution">
    <text evidence="2">Lacks conserved residue(s) required for the propagation of feature annotation.</text>
</comment>
<feature type="compositionally biased region" description="Basic and acidic residues" evidence="3">
    <location>
        <begin position="1389"/>
        <end position="1399"/>
    </location>
</feature>
<evidence type="ECO:0000256" key="2">
    <source>
        <dbReference type="PROSITE-ProRule" id="PRU00124"/>
    </source>
</evidence>
<feature type="chain" id="PRO_5003268196" description="T20D4.11-like domain-containing protein" evidence="4">
    <location>
        <begin position="21"/>
        <end position="1483"/>
    </location>
</feature>
<dbReference type="SMART" id="SM00192">
    <property type="entry name" value="LDLa"/>
    <property type="match status" value="1"/>
</dbReference>
<feature type="disulfide bond" evidence="2">
    <location>
        <begin position="29"/>
        <end position="47"/>
    </location>
</feature>
<organism evidence="6">
    <name type="scientific">Ascaris suum</name>
    <name type="common">Pig roundworm</name>
    <name type="synonym">Ascaris lumbricoides</name>
    <dbReference type="NCBI Taxonomy" id="6253"/>
    <lineage>
        <taxon>Eukaryota</taxon>
        <taxon>Metazoa</taxon>
        <taxon>Ecdysozoa</taxon>
        <taxon>Nematoda</taxon>
        <taxon>Chromadorea</taxon>
        <taxon>Rhabditida</taxon>
        <taxon>Spirurina</taxon>
        <taxon>Ascaridomorpha</taxon>
        <taxon>Ascaridoidea</taxon>
        <taxon>Ascarididae</taxon>
        <taxon>Ascaris</taxon>
    </lineage>
</organism>
<sequence length="1483" mass="161566">MIVAACVLLLVALNVFTSNAQCPANTFTCKDGSCIPQDWVGDGESDCDDASDEAVGIVMHLTAPESSTNGTLKSSSRIQIEETADDPFDNFAAKSHFSVTPPREVKPTLKLDAEVASQKCANDVQHRIDQCSADLINWARTIDEIDFSKISLLIDKNSWSQVNQGCDLITEYRTCTEGLQIINCIIPETIRVWNDADLYACQLLLPSIREHEKCFAIARDSRCDSTSGGAKVGSSPICRLISSVSADLRCVERLSVGVCDESALEVINPIQSETTHIFQQLTCAQHILPIGVPNEPNISTTECTSCANVLQTLLDVNAFCSGEQQDIWTSVRKVVCTQKQQLTKHGACFIESAKQTKCDTNPVNETICGAIEQFNNNIDCAIRVMNDVCSIDAQNVVVGIQEKLSDALISLSCYVQKTPEELPNSDGFALTPMFPRCTSDQENAALVCLVELVEVNKQLGDLQSLNFLLEISDGNSSIVNHMCQLYDKYERCLNESVFSRSHGQRCSFNSPLNTLARVGLSPICKFGSRDILQKHRDCIAAVKEHTANCQSGLGGLGMAVNFMLQGIHGEALLCKSFYQIREAFDCGEKLVSKHCTNEASKDLIQLRKLMSDVAIEEGCPVEPPTNLEEILARPMAPVANPLPPGVPHATPLVPAVGCDPVEQKKFSDCVQPLTAFQPHPLAVIRQPKQIDEACKEFRVFSSCRANVNCRPLWAEGMSAMFEFACGQGYNTFVQVRQCVRKMTTREDIRECVSVFSRGAPQLACQSSNTLLSCALPVITEKCGTIAAQFITDYVDRFAKAIDPSCKIIAKSNEGAIVGYNCTAEEQQVIQHCAAPLNELSSRIDELFEGGLQAFLANVKNLAPVFAQGCNLTVEFRECTKPILMRSSRCVVSSCLIRAGEGICDQPDTAKAIDDNLSCVFKQGSNVEFGKCLRTTIATLKTFTLTALRTVLPRFINCIETIVIKQCGQTSLHLLKAISTSDICPLEIMSPQLVINVPPSSPINVCTPDMHTKHIACTGDFFRKYRMLPIAIINDASDISQLCQQVDAISTCSLRACEENNASALRSMLQLMCARKVQFEKHVICLASVATSEQGAKCLTTFLTSTAENRCIALSSNAECAAPLINEACGSEALTLSFDAMNQYAQQLNSSCSISVPSVSLSTGCSEADLVEYLECETFIDRFAFNPLSFIRNATYFDEFCASSIDYKQCVTNMTCKFEPISSSNIALFETVCTNTDIRPHIECLTQYAKSNDGQKCIEPYSRVDLLAKDAPHKLCSALSVVLSCASESIERECGVEALKKVHAIDSLWSQHFDAACVIRINSISKEGSQKPEVDFSSDAKPTEISQEMSTKADAGAVQNEAANPEPSPEPESSTESRSFSVSPASQPEPEPKLPNDKDGQQVSGPNIESKPQPTSANNEASPEPIPEPTTQSGSNPSAEPKPEIGPQAEPEPTNITNNRTKGCERSNPSAILFGVFAVFVLRI</sequence>
<evidence type="ECO:0000256" key="3">
    <source>
        <dbReference type="SAM" id="MobiDB-lite"/>
    </source>
</evidence>
<dbReference type="PROSITE" id="PS50068">
    <property type="entry name" value="LDLRA_2"/>
    <property type="match status" value="1"/>
</dbReference>
<evidence type="ECO:0000256" key="1">
    <source>
        <dbReference type="ARBA" id="ARBA00023157"/>
    </source>
</evidence>
<dbReference type="EMBL" id="JI164449">
    <property type="protein sequence ID" value="ADY40303.1"/>
    <property type="molecule type" value="mRNA"/>
</dbReference>
<feature type="domain" description="T20D4.11-like" evidence="5">
    <location>
        <begin position="658"/>
        <end position="805"/>
    </location>
</feature>
<feature type="region of interest" description="Disordered" evidence="3">
    <location>
        <begin position="1327"/>
        <end position="1468"/>
    </location>
</feature>
<dbReference type="InterPro" id="IPR036055">
    <property type="entry name" value="LDL_receptor-like_sf"/>
</dbReference>
<feature type="compositionally biased region" description="Polar residues" evidence="3">
    <location>
        <begin position="1400"/>
        <end position="1420"/>
    </location>
</feature>
<keyword evidence="4" id="KW-0732">Signal</keyword>
<evidence type="ECO:0000313" key="6">
    <source>
        <dbReference type="EMBL" id="ADY40303.1"/>
    </source>
</evidence>
<dbReference type="SUPFAM" id="SSF57424">
    <property type="entry name" value="LDL receptor-like module"/>
    <property type="match status" value="1"/>
</dbReference>
<accession>F1KQZ9</accession>
<evidence type="ECO:0000259" key="5">
    <source>
        <dbReference type="Pfam" id="PF01579"/>
    </source>
</evidence>
<feature type="domain" description="T20D4.11-like" evidence="5">
    <location>
        <begin position="1164"/>
        <end position="1302"/>
    </location>
</feature>
<dbReference type="Pfam" id="PF01579">
    <property type="entry name" value="DUF19"/>
    <property type="match status" value="2"/>
</dbReference>
<dbReference type="Pfam" id="PF00057">
    <property type="entry name" value="Ldl_recept_a"/>
    <property type="match status" value="1"/>
</dbReference>
<protein>
    <recommendedName>
        <fullName evidence="5">T20D4.11-like domain-containing protein</fullName>
    </recommendedName>
</protein>
<feature type="disulfide bond" evidence="2">
    <location>
        <begin position="22"/>
        <end position="34"/>
    </location>
</feature>
<reference evidence="6" key="1">
    <citation type="journal article" date="2011" name="Genome Res.">
        <title>Deep small RNA sequencing from the nematode Ascaris reveals conservation, functional diversification, and novel developmental profiles.</title>
        <authorList>
            <person name="Wang J."/>
            <person name="Czech B."/>
            <person name="Crunk A."/>
            <person name="Wallace A."/>
            <person name="Mitreva M."/>
            <person name="Hannon G.J."/>
            <person name="Davis R.E."/>
        </authorList>
    </citation>
    <scope>NUCLEOTIDE SEQUENCE</scope>
</reference>
<feature type="compositionally biased region" description="Low complexity" evidence="3">
    <location>
        <begin position="1370"/>
        <end position="1383"/>
    </location>
</feature>
<evidence type="ECO:0000256" key="4">
    <source>
        <dbReference type="SAM" id="SignalP"/>
    </source>
</evidence>